<dbReference type="PROSITE" id="PS50002">
    <property type="entry name" value="SH3"/>
    <property type="match status" value="1"/>
</dbReference>
<dbReference type="Proteomes" id="UP000738325">
    <property type="component" value="Unassembled WGS sequence"/>
</dbReference>
<dbReference type="SUPFAM" id="SSF50044">
    <property type="entry name" value="SH3-domain"/>
    <property type="match status" value="1"/>
</dbReference>
<evidence type="ECO:0000259" key="4">
    <source>
        <dbReference type="PROSITE" id="PS50002"/>
    </source>
</evidence>
<dbReference type="GO" id="GO:0031097">
    <property type="term" value="C:medial cortex"/>
    <property type="evidence" value="ECO:0007669"/>
    <property type="project" value="TreeGrafter"/>
</dbReference>
<accession>A0A9P6RPZ6</accession>
<dbReference type="GO" id="GO:1990528">
    <property type="term" value="C:Rvs161p-Rvs167p complex"/>
    <property type="evidence" value="ECO:0007669"/>
    <property type="project" value="TreeGrafter"/>
</dbReference>
<evidence type="ECO:0000256" key="3">
    <source>
        <dbReference type="SAM" id="MobiDB-lite"/>
    </source>
</evidence>
<dbReference type="CDD" id="cd07599">
    <property type="entry name" value="BAR_Rvs167p"/>
    <property type="match status" value="1"/>
</dbReference>
<dbReference type="Gene3D" id="1.20.1270.60">
    <property type="entry name" value="Arfaptin homology (AH) domain/BAR domain"/>
    <property type="match status" value="1"/>
</dbReference>
<dbReference type="SMART" id="SM00721">
    <property type="entry name" value="BAR"/>
    <property type="match status" value="1"/>
</dbReference>
<proteinExistence type="predicted"/>
<dbReference type="SMART" id="SM00326">
    <property type="entry name" value="SH3"/>
    <property type="match status" value="1"/>
</dbReference>
<dbReference type="PANTHER" id="PTHR47174:SF1">
    <property type="entry name" value="REDUCED VIABILITY UPON STARVATION PROTEIN 167"/>
    <property type="match status" value="1"/>
</dbReference>
<dbReference type="InterPro" id="IPR004148">
    <property type="entry name" value="BAR_dom"/>
</dbReference>
<dbReference type="InterPro" id="IPR001452">
    <property type="entry name" value="SH3_domain"/>
</dbReference>
<evidence type="ECO:0000259" key="5">
    <source>
        <dbReference type="PROSITE" id="PS51021"/>
    </source>
</evidence>
<dbReference type="InterPro" id="IPR046982">
    <property type="entry name" value="BIN3/RVS161-like"/>
</dbReference>
<sequence>MAHGRPCGQKTKDAEFLELNARFTTCEKVATNLLTDVCKYRDMVTAMLNHQAEFGIVLAEVYDPSLGMPTGEVTPRRVQTAPESLQAVDDFQAVMREMRDVILPEVDKLEMSVVRPLTEMLNNMKLIRKTITKRDHKLIDYDRFRISLKKLQDKKDRTLSDEKQIYKLESQLEVATADYEGLNGLLREELPGFFYYKNLLMEPIFHTFYYLQLRIYNIMMDRMGPLANNGYFDLTRDVVQGYDVRKPDTLAAVECVENITRKSATAAYASKYARPAYDSGSGSGSPNPADPSAPKPWQAGATSPVAKPWQAAGAGTKPWQAGAAPNRTQQEESLPPPPAYNSLQGGGAAQPAGQSAGSNSRFQPPQAAAGGLTKRSPPPVPSKSLSQIVVALYDYEAQQEGDLSFRKDDRIEIVQRTADNNDWWTGRINGRQGVFPGNYVQDA</sequence>
<dbReference type="Pfam" id="PF00018">
    <property type="entry name" value="SH3_1"/>
    <property type="match status" value="1"/>
</dbReference>
<evidence type="ECO:0000313" key="7">
    <source>
        <dbReference type="Proteomes" id="UP000738325"/>
    </source>
</evidence>
<protein>
    <recommendedName>
        <fullName evidence="8">BAR-domain-containing protein</fullName>
    </recommendedName>
</protein>
<dbReference type="Pfam" id="PF03114">
    <property type="entry name" value="BAR"/>
    <property type="match status" value="1"/>
</dbReference>
<evidence type="ECO:0000256" key="1">
    <source>
        <dbReference type="ARBA" id="ARBA00022443"/>
    </source>
</evidence>
<dbReference type="GO" id="GO:0097320">
    <property type="term" value="P:plasma membrane tubulation"/>
    <property type="evidence" value="ECO:0007669"/>
    <property type="project" value="TreeGrafter"/>
</dbReference>
<dbReference type="EMBL" id="JAAAIP010000215">
    <property type="protein sequence ID" value="KAG0322314.1"/>
    <property type="molecule type" value="Genomic_DNA"/>
</dbReference>
<dbReference type="GO" id="GO:0008289">
    <property type="term" value="F:lipid binding"/>
    <property type="evidence" value="ECO:0007669"/>
    <property type="project" value="TreeGrafter"/>
</dbReference>
<organism evidence="6 7">
    <name type="scientific">Dissophora globulifera</name>
    <dbReference type="NCBI Taxonomy" id="979702"/>
    <lineage>
        <taxon>Eukaryota</taxon>
        <taxon>Fungi</taxon>
        <taxon>Fungi incertae sedis</taxon>
        <taxon>Mucoromycota</taxon>
        <taxon>Mortierellomycotina</taxon>
        <taxon>Mortierellomycetes</taxon>
        <taxon>Mortierellales</taxon>
        <taxon>Mortierellaceae</taxon>
        <taxon>Dissophora</taxon>
    </lineage>
</organism>
<keyword evidence="1 2" id="KW-0728">SH3 domain</keyword>
<dbReference type="GO" id="GO:0030479">
    <property type="term" value="C:actin cortical patch"/>
    <property type="evidence" value="ECO:0007669"/>
    <property type="project" value="TreeGrafter"/>
</dbReference>
<evidence type="ECO:0008006" key="8">
    <source>
        <dbReference type="Google" id="ProtNLM"/>
    </source>
</evidence>
<name>A0A9P6RPZ6_9FUNG</name>
<dbReference type="PRINTS" id="PR00452">
    <property type="entry name" value="SH3DOMAIN"/>
</dbReference>
<feature type="compositionally biased region" description="Low complexity" evidence="3">
    <location>
        <begin position="349"/>
        <end position="360"/>
    </location>
</feature>
<dbReference type="SUPFAM" id="SSF103657">
    <property type="entry name" value="BAR/IMD domain-like"/>
    <property type="match status" value="1"/>
</dbReference>
<evidence type="ECO:0000313" key="6">
    <source>
        <dbReference type="EMBL" id="KAG0322314.1"/>
    </source>
</evidence>
<dbReference type="InterPro" id="IPR036028">
    <property type="entry name" value="SH3-like_dom_sf"/>
</dbReference>
<dbReference type="PROSITE" id="PS51021">
    <property type="entry name" value="BAR"/>
    <property type="match status" value="1"/>
</dbReference>
<dbReference type="GO" id="GO:0006897">
    <property type="term" value="P:endocytosis"/>
    <property type="evidence" value="ECO:0007669"/>
    <property type="project" value="InterPro"/>
</dbReference>
<feature type="domain" description="BAR" evidence="5">
    <location>
        <begin position="1"/>
        <end position="251"/>
    </location>
</feature>
<gene>
    <name evidence="6" type="ORF">BGZ99_003404</name>
</gene>
<feature type="domain" description="SH3" evidence="4">
    <location>
        <begin position="384"/>
        <end position="443"/>
    </location>
</feature>
<dbReference type="PANTHER" id="PTHR47174">
    <property type="entry name" value="BRIDGING INTEGRATOR 3"/>
    <property type="match status" value="1"/>
</dbReference>
<feature type="region of interest" description="Disordered" evidence="3">
    <location>
        <begin position="276"/>
        <end position="383"/>
    </location>
</feature>
<evidence type="ECO:0000256" key="2">
    <source>
        <dbReference type="PROSITE-ProRule" id="PRU00192"/>
    </source>
</evidence>
<dbReference type="GO" id="GO:0051666">
    <property type="term" value="P:actin cortical patch localization"/>
    <property type="evidence" value="ECO:0007669"/>
    <property type="project" value="InterPro"/>
</dbReference>
<dbReference type="Gene3D" id="2.30.30.40">
    <property type="entry name" value="SH3 Domains"/>
    <property type="match status" value="1"/>
</dbReference>
<dbReference type="AlphaFoldDB" id="A0A9P6RPZ6"/>
<keyword evidence="7" id="KW-1185">Reference proteome</keyword>
<dbReference type="GO" id="GO:0043332">
    <property type="term" value="C:mating projection tip"/>
    <property type="evidence" value="ECO:0007669"/>
    <property type="project" value="TreeGrafter"/>
</dbReference>
<dbReference type="OrthoDB" id="443981at2759"/>
<comment type="caution">
    <text evidence="6">The sequence shown here is derived from an EMBL/GenBank/DDBJ whole genome shotgun (WGS) entry which is preliminary data.</text>
</comment>
<dbReference type="FunFam" id="2.30.30.40:FF:000100">
    <property type="entry name" value="SH3 domain-containing YSC84-like protein 1"/>
    <property type="match status" value="1"/>
</dbReference>
<dbReference type="InterPro" id="IPR027267">
    <property type="entry name" value="AH/BAR_dom_sf"/>
</dbReference>
<reference evidence="6" key="1">
    <citation type="journal article" date="2020" name="Fungal Divers.">
        <title>Resolving the Mortierellaceae phylogeny through synthesis of multi-gene phylogenetics and phylogenomics.</title>
        <authorList>
            <person name="Vandepol N."/>
            <person name="Liber J."/>
            <person name="Desiro A."/>
            <person name="Na H."/>
            <person name="Kennedy M."/>
            <person name="Barry K."/>
            <person name="Grigoriev I.V."/>
            <person name="Miller A.N."/>
            <person name="O'Donnell K."/>
            <person name="Stajich J.E."/>
            <person name="Bonito G."/>
        </authorList>
    </citation>
    <scope>NUCLEOTIDE SEQUENCE</scope>
    <source>
        <strain evidence="6">REB-010B</strain>
    </source>
</reference>